<name>A0A1B0BVJ2_9MUSC</name>
<keyword evidence="1" id="KW-0472">Membrane</keyword>
<keyword evidence="3" id="KW-1185">Reference proteome</keyword>
<sequence>MTSFDLYSHKNHKSGKECFNVSSDPSKIFVFTLFTTGARYDYRAACITCLLFSSLWFIIVCISFGIPGIISKN</sequence>
<keyword evidence="1" id="KW-1133">Transmembrane helix</keyword>
<keyword evidence="1" id="KW-0812">Transmembrane</keyword>
<dbReference type="Proteomes" id="UP000092460">
    <property type="component" value="Unassembled WGS sequence"/>
</dbReference>
<organism evidence="2 3">
    <name type="scientific">Glossina palpalis gambiensis</name>
    <dbReference type="NCBI Taxonomy" id="67801"/>
    <lineage>
        <taxon>Eukaryota</taxon>
        <taxon>Metazoa</taxon>
        <taxon>Ecdysozoa</taxon>
        <taxon>Arthropoda</taxon>
        <taxon>Hexapoda</taxon>
        <taxon>Insecta</taxon>
        <taxon>Pterygota</taxon>
        <taxon>Neoptera</taxon>
        <taxon>Endopterygota</taxon>
        <taxon>Diptera</taxon>
        <taxon>Brachycera</taxon>
        <taxon>Muscomorpha</taxon>
        <taxon>Hippoboscoidea</taxon>
        <taxon>Glossinidae</taxon>
        <taxon>Glossina</taxon>
    </lineage>
</organism>
<dbReference type="EMBL" id="JXJN01021328">
    <property type="status" value="NOT_ANNOTATED_CDS"/>
    <property type="molecule type" value="Genomic_DNA"/>
</dbReference>
<accession>A0A1B0BVJ2</accession>
<protein>
    <submittedName>
        <fullName evidence="2">Uncharacterized protein</fullName>
    </submittedName>
</protein>
<proteinExistence type="predicted"/>
<dbReference type="VEuPathDB" id="VectorBase:GPPI041835"/>
<dbReference type="AlphaFoldDB" id="A0A1B0BVJ2"/>
<evidence type="ECO:0000313" key="3">
    <source>
        <dbReference type="Proteomes" id="UP000092460"/>
    </source>
</evidence>
<dbReference type="EnsemblMetazoa" id="GPPI041835-RA">
    <property type="protein sequence ID" value="GPPI041835-PA"/>
    <property type="gene ID" value="GPPI041835"/>
</dbReference>
<evidence type="ECO:0000313" key="2">
    <source>
        <dbReference type="EnsemblMetazoa" id="GPPI041835-PA"/>
    </source>
</evidence>
<reference evidence="3" key="1">
    <citation type="submission" date="2015-01" db="EMBL/GenBank/DDBJ databases">
        <authorList>
            <person name="Aksoy S."/>
            <person name="Warren W."/>
            <person name="Wilson R.K."/>
        </authorList>
    </citation>
    <scope>NUCLEOTIDE SEQUENCE [LARGE SCALE GENOMIC DNA]</scope>
    <source>
        <strain evidence="3">IAEA</strain>
    </source>
</reference>
<reference evidence="2" key="2">
    <citation type="submission" date="2020-05" db="UniProtKB">
        <authorList>
            <consortium name="EnsemblMetazoa"/>
        </authorList>
    </citation>
    <scope>IDENTIFICATION</scope>
    <source>
        <strain evidence="2">IAEA</strain>
    </source>
</reference>
<evidence type="ECO:0000256" key="1">
    <source>
        <dbReference type="SAM" id="Phobius"/>
    </source>
</evidence>
<feature type="transmembrane region" description="Helical" evidence="1">
    <location>
        <begin position="42"/>
        <end position="70"/>
    </location>
</feature>